<accession>A0ABT7T0W8</accession>
<name>A0ABT7T0W8_9ALTE</name>
<keyword evidence="2" id="KW-1185">Reference proteome</keyword>
<proteinExistence type="predicted"/>
<dbReference type="RefSeq" id="WP_289365983.1">
    <property type="nucleotide sequence ID" value="NZ_JAUCBP010000011.1"/>
</dbReference>
<dbReference type="InterPro" id="IPR036291">
    <property type="entry name" value="NAD(P)-bd_dom_sf"/>
</dbReference>
<evidence type="ECO:0000313" key="2">
    <source>
        <dbReference type="Proteomes" id="UP001234343"/>
    </source>
</evidence>
<dbReference type="Gene3D" id="3.40.50.720">
    <property type="entry name" value="NAD(P)-binding Rossmann-like Domain"/>
    <property type="match status" value="1"/>
</dbReference>
<reference evidence="1 2" key="1">
    <citation type="submission" date="2023-06" db="EMBL/GenBank/DDBJ databases">
        <title>Alteromonas sp. ASW11-36 isolated from intertidal sand.</title>
        <authorList>
            <person name="Li Y."/>
        </authorList>
    </citation>
    <scope>NUCLEOTIDE SEQUENCE [LARGE SCALE GENOMIC DNA]</scope>
    <source>
        <strain evidence="1 2">ASW11-36</strain>
    </source>
</reference>
<dbReference type="EMBL" id="JAUCBP010000011">
    <property type="protein sequence ID" value="MDM7861449.1"/>
    <property type="molecule type" value="Genomic_DNA"/>
</dbReference>
<dbReference type="InterPro" id="IPR051468">
    <property type="entry name" value="Fungal_SecMetab_SDRs"/>
</dbReference>
<dbReference type="Pfam" id="PF13561">
    <property type="entry name" value="adh_short_C2"/>
    <property type="match status" value="1"/>
</dbReference>
<comment type="caution">
    <text evidence="1">The sequence shown here is derived from an EMBL/GenBank/DDBJ whole genome shotgun (WGS) entry which is preliminary data.</text>
</comment>
<dbReference type="InterPro" id="IPR002347">
    <property type="entry name" value="SDR_fam"/>
</dbReference>
<dbReference type="PANTHER" id="PTHR43544:SF12">
    <property type="entry name" value="NAD(P)-BINDING ROSSMANN-FOLD SUPERFAMILY PROTEIN"/>
    <property type="match status" value="1"/>
</dbReference>
<dbReference type="SUPFAM" id="SSF51735">
    <property type="entry name" value="NAD(P)-binding Rossmann-fold domains"/>
    <property type="match status" value="1"/>
</dbReference>
<dbReference type="Proteomes" id="UP001234343">
    <property type="component" value="Unassembled WGS sequence"/>
</dbReference>
<dbReference type="PANTHER" id="PTHR43544">
    <property type="entry name" value="SHORT-CHAIN DEHYDROGENASE/REDUCTASE"/>
    <property type="match status" value="1"/>
</dbReference>
<evidence type="ECO:0000313" key="1">
    <source>
        <dbReference type="EMBL" id="MDM7861449.1"/>
    </source>
</evidence>
<sequence length="244" mass="27274">MSETDNILIIGGGSAIATELIRQTSANDPSAHLYVVSRSQRSDAITDVSLADWIELDSTDADAVAEQVSQWREQGVLFNRVISTIGVLHSEQFHPEKRLEDIDINALMQVFTVNTASNANWLKYAPQLLVKQRAEWVVFSARVGSISDNRLGGWYSYRMSKAALNMLVKTAAVELQRRLKQAVLVSYHPGTVDTPLSEPFQANVKPEKLFTPAFTAKQLLTILPELTVERGPHYIDWQGEPIPW</sequence>
<organism evidence="1 2">
    <name type="scientific">Alteromonas arenosi</name>
    <dbReference type="NCBI Taxonomy" id="3055817"/>
    <lineage>
        <taxon>Bacteria</taxon>
        <taxon>Pseudomonadati</taxon>
        <taxon>Pseudomonadota</taxon>
        <taxon>Gammaproteobacteria</taxon>
        <taxon>Alteromonadales</taxon>
        <taxon>Alteromonadaceae</taxon>
        <taxon>Alteromonas/Salinimonas group</taxon>
        <taxon>Alteromonas</taxon>
    </lineage>
</organism>
<protein>
    <submittedName>
        <fullName evidence="1">SDR family oxidoreductase</fullName>
    </submittedName>
</protein>
<gene>
    <name evidence="1" type="ORF">QTP81_12680</name>
</gene>